<dbReference type="PROSITE" id="PS50043">
    <property type="entry name" value="HTH_LUXR_2"/>
    <property type="match status" value="1"/>
</dbReference>
<dbReference type="Gene3D" id="3.30.450.20">
    <property type="entry name" value="PAS domain"/>
    <property type="match status" value="1"/>
</dbReference>
<dbReference type="CDD" id="cd06170">
    <property type="entry name" value="LuxR_C_like"/>
    <property type="match status" value="1"/>
</dbReference>
<dbReference type="PANTHER" id="PTHR44688">
    <property type="entry name" value="DNA-BINDING TRANSCRIPTIONAL ACTIVATOR DEVR_DOSR"/>
    <property type="match status" value="1"/>
</dbReference>
<dbReference type="GO" id="GO:0006355">
    <property type="term" value="P:regulation of DNA-templated transcription"/>
    <property type="evidence" value="ECO:0007669"/>
    <property type="project" value="InterPro"/>
</dbReference>
<keyword evidence="2" id="KW-0238">DNA-binding</keyword>
<evidence type="ECO:0000313" key="5">
    <source>
        <dbReference type="EMBL" id="RRD57158.1"/>
    </source>
</evidence>
<dbReference type="SUPFAM" id="SSF46894">
    <property type="entry name" value="C-terminal effector domain of the bipartite response regulators"/>
    <property type="match status" value="1"/>
</dbReference>
<name>A0A3P1XGB9_TANFO</name>
<dbReference type="OrthoDB" id="1727128at2"/>
<dbReference type="GO" id="GO:0003677">
    <property type="term" value="F:DNA binding"/>
    <property type="evidence" value="ECO:0007669"/>
    <property type="project" value="UniProtKB-KW"/>
</dbReference>
<evidence type="ECO:0000313" key="6">
    <source>
        <dbReference type="Proteomes" id="UP000278609"/>
    </source>
</evidence>
<dbReference type="InterPro" id="IPR036388">
    <property type="entry name" value="WH-like_DNA-bd_sf"/>
</dbReference>
<protein>
    <submittedName>
        <fullName evidence="5">LuxR family transcriptional regulator</fullName>
    </submittedName>
</protein>
<evidence type="ECO:0000256" key="1">
    <source>
        <dbReference type="ARBA" id="ARBA00023015"/>
    </source>
</evidence>
<keyword evidence="3" id="KW-0804">Transcription</keyword>
<dbReference type="InterPro" id="IPR000792">
    <property type="entry name" value="Tscrpt_reg_LuxR_C"/>
</dbReference>
<dbReference type="PANTHER" id="PTHR44688:SF16">
    <property type="entry name" value="DNA-BINDING TRANSCRIPTIONAL ACTIVATOR DEVR_DOSR"/>
    <property type="match status" value="1"/>
</dbReference>
<feature type="domain" description="HTH luxR-type" evidence="4">
    <location>
        <begin position="212"/>
        <end position="277"/>
    </location>
</feature>
<organism evidence="5 6">
    <name type="scientific">Tannerella forsythia</name>
    <name type="common">Bacteroides forsythus</name>
    <dbReference type="NCBI Taxonomy" id="28112"/>
    <lineage>
        <taxon>Bacteria</taxon>
        <taxon>Pseudomonadati</taxon>
        <taxon>Bacteroidota</taxon>
        <taxon>Bacteroidia</taxon>
        <taxon>Bacteroidales</taxon>
        <taxon>Tannerellaceae</taxon>
        <taxon>Tannerella</taxon>
    </lineage>
</organism>
<proteinExistence type="predicted"/>
<keyword evidence="1" id="KW-0805">Transcription regulation</keyword>
<dbReference type="Proteomes" id="UP000278609">
    <property type="component" value="Unassembled WGS sequence"/>
</dbReference>
<dbReference type="EMBL" id="RQYS01000087">
    <property type="protein sequence ID" value="RRD57158.1"/>
    <property type="molecule type" value="Genomic_DNA"/>
</dbReference>
<dbReference type="SMART" id="SM00421">
    <property type="entry name" value="HTH_LUXR"/>
    <property type="match status" value="1"/>
</dbReference>
<sequence length="279" mass="32798">MWFLFFISLHRIAKKTAILCINFIHTIMIQKGDFFTAENKVLHIPDEEYAQIPLYIESLDAFARTTFRSIYVIDYFKRNFLYVSDNPLFLCGMSAEEVRELGYEFYLRHVPEDDYRLLLEANRVGFLFVERVPPKHRQEYTFSCDFHICPPQAKPLLINHKITPLRLAPDGCIWLTFCIASLSSRATSGHIEVSRKGYNMRWKYDLDNGRWEEQPAIRLSESERQTLLLSAQGYTIEQIADRVSRTPDSVKSYRRKLFEKLEVDNITEAISFAMNEKLI</sequence>
<reference evidence="5 6" key="1">
    <citation type="submission" date="2018-11" db="EMBL/GenBank/DDBJ databases">
        <title>Genomes From Bacteria Associated with the Canine Oral Cavity: a Test Case for Automated Genome-Based Taxonomic Assignment.</title>
        <authorList>
            <person name="Coil D.A."/>
            <person name="Jospin G."/>
            <person name="Darling A.E."/>
            <person name="Wallis C."/>
            <person name="Davis I.J."/>
            <person name="Harris S."/>
            <person name="Eisen J.A."/>
            <person name="Holcombe L.J."/>
            <person name="O'Flynn C."/>
        </authorList>
    </citation>
    <scope>NUCLEOTIDE SEQUENCE [LARGE SCALE GENOMIC DNA]</scope>
    <source>
        <strain evidence="5 6">OH2617_COT-023</strain>
    </source>
</reference>
<evidence type="ECO:0000256" key="3">
    <source>
        <dbReference type="ARBA" id="ARBA00023163"/>
    </source>
</evidence>
<gene>
    <name evidence="5" type="ORF">EII40_13230</name>
</gene>
<dbReference type="Gene3D" id="1.10.10.10">
    <property type="entry name" value="Winged helix-like DNA-binding domain superfamily/Winged helix DNA-binding domain"/>
    <property type="match status" value="1"/>
</dbReference>
<dbReference type="Pfam" id="PF00196">
    <property type="entry name" value="GerE"/>
    <property type="match status" value="1"/>
</dbReference>
<evidence type="ECO:0000256" key="2">
    <source>
        <dbReference type="ARBA" id="ARBA00023125"/>
    </source>
</evidence>
<comment type="caution">
    <text evidence="5">The sequence shown here is derived from an EMBL/GenBank/DDBJ whole genome shotgun (WGS) entry which is preliminary data.</text>
</comment>
<dbReference type="InterPro" id="IPR016032">
    <property type="entry name" value="Sig_transdc_resp-reg_C-effctor"/>
</dbReference>
<accession>A0A3P1XGB9</accession>
<dbReference type="AlphaFoldDB" id="A0A3P1XGB9"/>
<evidence type="ECO:0000259" key="4">
    <source>
        <dbReference type="PROSITE" id="PS50043"/>
    </source>
</evidence>